<dbReference type="HOGENOM" id="CLU_3033900_0_0_1"/>
<protein>
    <submittedName>
        <fullName evidence="1">Uncharacterized protein</fullName>
    </submittedName>
</protein>
<keyword evidence="2" id="KW-1185">Reference proteome</keyword>
<proteinExistence type="predicted"/>
<reference evidence="1 2" key="1">
    <citation type="submission" date="2014-06" db="EMBL/GenBank/DDBJ databases">
        <title>Evolutionary Origins and Diversification of the Mycorrhizal Mutualists.</title>
        <authorList>
            <consortium name="DOE Joint Genome Institute"/>
            <consortium name="Mycorrhizal Genomics Consortium"/>
            <person name="Kohler A."/>
            <person name="Kuo A."/>
            <person name="Nagy L.G."/>
            <person name="Floudas D."/>
            <person name="Copeland A."/>
            <person name="Barry K.W."/>
            <person name="Cichocki N."/>
            <person name="Veneault-Fourrey C."/>
            <person name="LaButti K."/>
            <person name="Lindquist E.A."/>
            <person name="Lipzen A."/>
            <person name="Lundell T."/>
            <person name="Morin E."/>
            <person name="Murat C."/>
            <person name="Riley R."/>
            <person name="Ohm R."/>
            <person name="Sun H."/>
            <person name="Tunlid A."/>
            <person name="Henrissat B."/>
            <person name="Grigoriev I.V."/>
            <person name="Hibbett D.S."/>
            <person name="Martin F."/>
        </authorList>
    </citation>
    <scope>NUCLEOTIDE SEQUENCE [LARGE SCALE GENOMIC DNA]</scope>
    <source>
        <strain evidence="1 2">SS14</strain>
    </source>
</reference>
<evidence type="ECO:0000313" key="2">
    <source>
        <dbReference type="Proteomes" id="UP000054279"/>
    </source>
</evidence>
<name>A0A0C9UGB2_SPHS4</name>
<organism evidence="1 2">
    <name type="scientific">Sphaerobolus stellatus (strain SS14)</name>
    <dbReference type="NCBI Taxonomy" id="990650"/>
    <lineage>
        <taxon>Eukaryota</taxon>
        <taxon>Fungi</taxon>
        <taxon>Dikarya</taxon>
        <taxon>Basidiomycota</taxon>
        <taxon>Agaricomycotina</taxon>
        <taxon>Agaricomycetes</taxon>
        <taxon>Phallomycetidae</taxon>
        <taxon>Geastrales</taxon>
        <taxon>Sphaerobolaceae</taxon>
        <taxon>Sphaerobolus</taxon>
    </lineage>
</organism>
<dbReference type="Proteomes" id="UP000054279">
    <property type="component" value="Unassembled WGS sequence"/>
</dbReference>
<gene>
    <name evidence="1" type="ORF">M422DRAFT_264109</name>
</gene>
<dbReference type="EMBL" id="KN837207">
    <property type="protein sequence ID" value="KIJ33819.1"/>
    <property type="molecule type" value="Genomic_DNA"/>
</dbReference>
<accession>A0A0C9UGB2</accession>
<evidence type="ECO:0000313" key="1">
    <source>
        <dbReference type="EMBL" id="KIJ33819.1"/>
    </source>
</evidence>
<dbReference type="AlphaFoldDB" id="A0A0C9UGB2"/>
<sequence>MANMKTVDKAATSDVNLGILQQRTVDHASRIPFLGPLCFDFLSTHASGWLSSLQS</sequence>